<sequence>SSNEHCLEVYHTLFPHNHRSLHGPLFSNYLSKARLVLPNMSSLDSANEIHIVIAFGVVSVLVALASLHYRDSLCCFLCQVLYQVVSRDDALDTEATAGATTYDQASHNDTITMQPQRSDRVHLMYQPSTTSSNYTDELAIISTVTSTPYSPGTSNVVAGQPLSPMSSSRPSHHVPLDYDSRIERPHTATIYELAA</sequence>
<organism evidence="2 3">
    <name type="scientific">Dothidotthia symphoricarpi CBS 119687</name>
    <dbReference type="NCBI Taxonomy" id="1392245"/>
    <lineage>
        <taxon>Eukaryota</taxon>
        <taxon>Fungi</taxon>
        <taxon>Dikarya</taxon>
        <taxon>Ascomycota</taxon>
        <taxon>Pezizomycotina</taxon>
        <taxon>Dothideomycetes</taxon>
        <taxon>Pleosporomycetidae</taxon>
        <taxon>Pleosporales</taxon>
        <taxon>Dothidotthiaceae</taxon>
        <taxon>Dothidotthia</taxon>
    </lineage>
</organism>
<feature type="non-terminal residue" evidence="2">
    <location>
        <position position="1"/>
    </location>
</feature>
<keyword evidence="1" id="KW-0812">Transmembrane</keyword>
<dbReference type="Proteomes" id="UP000799771">
    <property type="component" value="Unassembled WGS sequence"/>
</dbReference>
<dbReference type="EMBL" id="ML977511">
    <property type="protein sequence ID" value="KAF2127191.1"/>
    <property type="molecule type" value="Genomic_DNA"/>
</dbReference>
<keyword evidence="1" id="KW-0472">Membrane</keyword>
<reference evidence="2" key="1">
    <citation type="journal article" date="2020" name="Stud. Mycol.">
        <title>101 Dothideomycetes genomes: a test case for predicting lifestyles and emergence of pathogens.</title>
        <authorList>
            <person name="Haridas S."/>
            <person name="Albert R."/>
            <person name="Binder M."/>
            <person name="Bloem J."/>
            <person name="Labutti K."/>
            <person name="Salamov A."/>
            <person name="Andreopoulos B."/>
            <person name="Baker S."/>
            <person name="Barry K."/>
            <person name="Bills G."/>
            <person name="Bluhm B."/>
            <person name="Cannon C."/>
            <person name="Castanera R."/>
            <person name="Culley D."/>
            <person name="Daum C."/>
            <person name="Ezra D."/>
            <person name="Gonzalez J."/>
            <person name="Henrissat B."/>
            <person name="Kuo A."/>
            <person name="Liang C."/>
            <person name="Lipzen A."/>
            <person name="Lutzoni F."/>
            <person name="Magnuson J."/>
            <person name="Mondo S."/>
            <person name="Nolan M."/>
            <person name="Ohm R."/>
            <person name="Pangilinan J."/>
            <person name="Park H.-J."/>
            <person name="Ramirez L."/>
            <person name="Alfaro M."/>
            <person name="Sun H."/>
            <person name="Tritt A."/>
            <person name="Yoshinaga Y."/>
            <person name="Zwiers L.-H."/>
            <person name="Turgeon B."/>
            <person name="Goodwin S."/>
            <person name="Spatafora J."/>
            <person name="Crous P."/>
            <person name="Grigoriev I."/>
        </authorList>
    </citation>
    <scope>NUCLEOTIDE SEQUENCE</scope>
    <source>
        <strain evidence="2">CBS 119687</strain>
    </source>
</reference>
<evidence type="ECO:0000313" key="2">
    <source>
        <dbReference type="EMBL" id="KAF2127191.1"/>
    </source>
</evidence>
<proteinExistence type="predicted"/>
<name>A0A6A6A958_9PLEO</name>
<dbReference type="AlphaFoldDB" id="A0A6A6A958"/>
<evidence type="ECO:0000256" key="1">
    <source>
        <dbReference type="SAM" id="Phobius"/>
    </source>
</evidence>
<feature type="transmembrane region" description="Helical" evidence="1">
    <location>
        <begin position="49"/>
        <end position="69"/>
    </location>
</feature>
<dbReference type="GeneID" id="54412463"/>
<accession>A0A6A6A958</accession>
<keyword evidence="3" id="KW-1185">Reference proteome</keyword>
<protein>
    <submittedName>
        <fullName evidence="2">Uncharacterized protein</fullName>
    </submittedName>
</protein>
<keyword evidence="1" id="KW-1133">Transmembrane helix</keyword>
<gene>
    <name evidence="2" type="ORF">P153DRAFT_406464</name>
</gene>
<evidence type="ECO:0000313" key="3">
    <source>
        <dbReference type="Proteomes" id="UP000799771"/>
    </source>
</evidence>
<dbReference type="RefSeq" id="XP_033521580.1">
    <property type="nucleotide sequence ID" value="XM_033672031.1"/>
</dbReference>